<evidence type="ECO:0000256" key="1">
    <source>
        <dbReference type="SAM" id="MobiDB-lite"/>
    </source>
</evidence>
<dbReference type="Proteomes" id="UP000070501">
    <property type="component" value="Unassembled WGS sequence"/>
</dbReference>
<evidence type="ECO:0000313" key="4">
    <source>
        <dbReference type="Proteomes" id="UP000070501"/>
    </source>
</evidence>
<keyword evidence="2" id="KW-0812">Transmembrane</keyword>
<feature type="compositionally biased region" description="Low complexity" evidence="1">
    <location>
        <begin position="347"/>
        <end position="363"/>
    </location>
</feature>
<keyword evidence="2" id="KW-1133">Transmembrane helix</keyword>
<dbReference type="EMBL" id="KQ964249">
    <property type="protein sequence ID" value="KXJ92105.1"/>
    <property type="molecule type" value="Genomic_DNA"/>
</dbReference>
<feature type="transmembrane region" description="Helical" evidence="2">
    <location>
        <begin position="270"/>
        <end position="294"/>
    </location>
</feature>
<sequence length="374" mass="41702">MPRITPLRVVSLLPLTWLCLITTWLILPSPGLSRASREATVDASLRTGRAVTAAVRYSKSYGDAYWGSRPDGLLVDWKLESDHESDSVMLIIGLEKRVNLTEAALKGAQYFSEAAPAALGVSGLEGSRKPYVSELLGADVAAAEEDDLYIMPWFAWADKLLISYQFRHSRGSLKFRLYVPEPCVVQVWKDLSVLDRLTNPADIRDSDRETGLIATFSDIPVAHFAGANVRASIASIRITNLAGELPSRTWPIRYMIAQPLYIPVFFPLNIIRFFIIGPLSLTVFSAACVLAVLVKWQLAGRPPFREWIVQLPYMVFCCRTQSRKARRRGVWGPSGPMADEESGLLGKNPNTTFTTPFNPVFKPTKSRPRVFDRA</sequence>
<dbReference type="AlphaFoldDB" id="A0A136J4L5"/>
<reference evidence="4" key="1">
    <citation type="submission" date="2016-02" db="EMBL/GenBank/DDBJ databases">
        <title>Draft genome sequence of Microdochium bolleyi, a fungal endophyte of beachgrass.</title>
        <authorList>
            <consortium name="DOE Joint Genome Institute"/>
            <person name="David A.S."/>
            <person name="May G."/>
            <person name="Haridas S."/>
            <person name="Lim J."/>
            <person name="Wang M."/>
            <person name="Labutti K."/>
            <person name="Lipzen A."/>
            <person name="Barry K."/>
            <person name="Grigoriev I.V."/>
        </authorList>
    </citation>
    <scope>NUCLEOTIDE SEQUENCE [LARGE SCALE GENOMIC DNA]</scope>
    <source>
        <strain evidence="4">J235TASD1</strain>
    </source>
</reference>
<protein>
    <submittedName>
        <fullName evidence="3">Uncharacterized protein</fullName>
    </submittedName>
</protein>
<dbReference type="InParanoid" id="A0A136J4L5"/>
<keyword evidence="4" id="KW-1185">Reference proteome</keyword>
<name>A0A136J4L5_9PEZI</name>
<evidence type="ECO:0000256" key="2">
    <source>
        <dbReference type="SAM" id="Phobius"/>
    </source>
</evidence>
<proteinExistence type="predicted"/>
<evidence type="ECO:0000313" key="3">
    <source>
        <dbReference type="EMBL" id="KXJ92105.1"/>
    </source>
</evidence>
<keyword evidence="2" id="KW-0472">Membrane</keyword>
<organism evidence="3 4">
    <name type="scientific">Microdochium bolleyi</name>
    <dbReference type="NCBI Taxonomy" id="196109"/>
    <lineage>
        <taxon>Eukaryota</taxon>
        <taxon>Fungi</taxon>
        <taxon>Dikarya</taxon>
        <taxon>Ascomycota</taxon>
        <taxon>Pezizomycotina</taxon>
        <taxon>Sordariomycetes</taxon>
        <taxon>Xylariomycetidae</taxon>
        <taxon>Xylariales</taxon>
        <taxon>Microdochiaceae</taxon>
        <taxon>Microdochium</taxon>
    </lineage>
</organism>
<dbReference type="OrthoDB" id="4225365at2759"/>
<gene>
    <name evidence="3" type="ORF">Micbo1qcDRAFT_162219</name>
</gene>
<accession>A0A136J4L5</accession>
<feature type="region of interest" description="Disordered" evidence="1">
    <location>
        <begin position="328"/>
        <end position="374"/>
    </location>
</feature>